<feature type="transmembrane region" description="Helical" evidence="4">
    <location>
        <begin position="24"/>
        <end position="44"/>
    </location>
</feature>
<organism evidence="7 8">
    <name type="scientific">Saltatorellus ferox</name>
    <dbReference type="NCBI Taxonomy" id="2528018"/>
    <lineage>
        <taxon>Bacteria</taxon>
        <taxon>Pseudomonadati</taxon>
        <taxon>Planctomycetota</taxon>
        <taxon>Planctomycetia</taxon>
        <taxon>Planctomycetia incertae sedis</taxon>
        <taxon>Saltatorellus</taxon>
    </lineage>
</organism>
<dbReference type="PRINTS" id="PR01490">
    <property type="entry name" value="RTXTOXIND"/>
</dbReference>
<proteinExistence type="inferred from homology"/>
<protein>
    <submittedName>
        <fullName evidence="7">Multidrug resistance protein MdtN</fullName>
    </submittedName>
</protein>
<feature type="coiled-coil region" evidence="3">
    <location>
        <begin position="144"/>
        <end position="192"/>
    </location>
</feature>
<keyword evidence="4" id="KW-0472">Membrane</keyword>
<keyword evidence="8" id="KW-1185">Reference proteome</keyword>
<dbReference type="InterPro" id="IPR058637">
    <property type="entry name" value="YknX-like_C"/>
</dbReference>
<dbReference type="NCBIfam" id="TIGR01730">
    <property type="entry name" value="RND_mfp"/>
    <property type="match status" value="1"/>
</dbReference>
<dbReference type="AlphaFoldDB" id="A0A518F0P5"/>
<keyword evidence="4" id="KW-0812">Transmembrane</keyword>
<dbReference type="EMBL" id="CP036434">
    <property type="protein sequence ID" value="QDV09905.1"/>
    <property type="molecule type" value="Genomic_DNA"/>
</dbReference>
<dbReference type="GO" id="GO:0019898">
    <property type="term" value="C:extrinsic component of membrane"/>
    <property type="evidence" value="ECO:0007669"/>
    <property type="project" value="InterPro"/>
</dbReference>
<dbReference type="Proteomes" id="UP000320390">
    <property type="component" value="Chromosome"/>
</dbReference>
<name>A0A518F0P5_9BACT</name>
<dbReference type="SUPFAM" id="SSF111369">
    <property type="entry name" value="HlyD-like secretion proteins"/>
    <property type="match status" value="3"/>
</dbReference>
<dbReference type="Pfam" id="PF25989">
    <property type="entry name" value="YknX_C"/>
    <property type="match status" value="1"/>
</dbReference>
<dbReference type="Pfam" id="PF25954">
    <property type="entry name" value="Beta-barrel_RND_2"/>
    <property type="match status" value="1"/>
</dbReference>
<sequence>MDLERLSIDRGAGPRRAYRRRSPLLKWGLIGGALAALWFLRAPILGAVGGLRQTEVELATAVMVAPSARAAEAAAASGAAANGYLVARRRAALSADTPGRIIELNVEEGTVLKKGDVVARLFSSEVEASLRRAEAELAAGAVAVEAAGASVTSAERRLEEARALVGSVTSQKDEVEAALALADSEFERAKDLFGRKAVPREQLDRAESGQAQSRARLAGAEAVLARTRAAVASAESDVEVAKLQKAQAQANIAALEAGRDLVRATLDKTFVRAPFDGVVVLKDAEVGEVVSPNALGGQSRGSVATMVDFSTLEVQVELPETSLDSVVIGRPAEVYLDAFSTERFGGTVDRIWPTANRQKATIEVRVQLDTIDPRMRPEMGVRVVFPPEVPESDGVAGDSEAPTEPQLLVPASAVVTREGQRGVFVVESGVATFRPVTAGPPLGRRVAIEKGLAEGDRVVLTPGTDLDSGSHVVTK</sequence>
<feature type="domain" description="CusB-like beta-barrel" evidence="5">
    <location>
        <begin position="314"/>
        <end position="385"/>
    </location>
</feature>
<evidence type="ECO:0000256" key="2">
    <source>
        <dbReference type="ARBA" id="ARBA00023054"/>
    </source>
</evidence>
<feature type="domain" description="YknX-like C-terminal permuted SH3-like" evidence="6">
    <location>
        <begin position="408"/>
        <end position="472"/>
    </location>
</feature>
<evidence type="ECO:0000313" key="7">
    <source>
        <dbReference type="EMBL" id="QDV09905.1"/>
    </source>
</evidence>
<dbReference type="GO" id="GO:0030313">
    <property type="term" value="C:cell envelope"/>
    <property type="evidence" value="ECO:0007669"/>
    <property type="project" value="UniProtKB-SubCell"/>
</dbReference>
<dbReference type="InterPro" id="IPR030190">
    <property type="entry name" value="MacA_alpha-hairpin_sf"/>
</dbReference>
<evidence type="ECO:0000256" key="1">
    <source>
        <dbReference type="ARBA" id="ARBA00009477"/>
    </source>
</evidence>
<evidence type="ECO:0000259" key="5">
    <source>
        <dbReference type="Pfam" id="PF25954"/>
    </source>
</evidence>
<dbReference type="GO" id="GO:1990195">
    <property type="term" value="C:macrolide transmembrane transporter complex"/>
    <property type="evidence" value="ECO:0007669"/>
    <property type="project" value="InterPro"/>
</dbReference>
<gene>
    <name evidence="7" type="primary">mdtN_3</name>
    <name evidence="7" type="ORF">Poly30_54660</name>
</gene>
<dbReference type="GO" id="GO:0015562">
    <property type="term" value="F:efflux transmembrane transporter activity"/>
    <property type="evidence" value="ECO:0007669"/>
    <property type="project" value="TreeGrafter"/>
</dbReference>
<dbReference type="PANTHER" id="PTHR30469:SF38">
    <property type="entry name" value="HLYD FAMILY SECRETION PROTEIN"/>
    <property type="match status" value="1"/>
</dbReference>
<dbReference type="Gene3D" id="6.10.140.1990">
    <property type="match status" value="1"/>
</dbReference>
<accession>A0A518F0P5</accession>
<dbReference type="InterPro" id="IPR006143">
    <property type="entry name" value="RND_pump_MFP"/>
</dbReference>
<evidence type="ECO:0000259" key="6">
    <source>
        <dbReference type="Pfam" id="PF25989"/>
    </source>
</evidence>
<evidence type="ECO:0000313" key="8">
    <source>
        <dbReference type="Proteomes" id="UP000320390"/>
    </source>
</evidence>
<reference evidence="7 8" key="1">
    <citation type="submission" date="2019-02" db="EMBL/GenBank/DDBJ databases">
        <title>Deep-cultivation of Planctomycetes and their phenomic and genomic characterization uncovers novel biology.</title>
        <authorList>
            <person name="Wiegand S."/>
            <person name="Jogler M."/>
            <person name="Boedeker C."/>
            <person name="Pinto D."/>
            <person name="Vollmers J."/>
            <person name="Rivas-Marin E."/>
            <person name="Kohn T."/>
            <person name="Peeters S.H."/>
            <person name="Heuer A."/>
            <person name="Rast P."/>
            <person name="Oberbeckmann S."/>
            <person name="Bunk B."/>
            <person name="Jeske O."/>
            <person name="Meyerdierks A."/>
            <person name="Storesund J.E."/>
            <person name="Kallscheuer N."/>
            <person name="Luecker S."/>
            <person name="Lage O.M."/>
            <person name="Pohl T."/>
            <person name="Merkel B.J."/>
            <person name="Hornburger P."/>
            <person name="Mueller R.-W."/>
            <person name="Bruemmer F."/>
            <person name="Labrenz M."/>
            <person name="Spormann A.M."/>
            <person name="Op den Camp H."/>
            <person name="Overmann J."/>
            <person name="Amann R."/>
            <person name="Jetten M.S.M."/>
            <person name="Mascher T."/>
            <person name="Medema M.H."/>
            <person name="Devos D.P."/>
            <person name="Kaster A.-K."/>
            <person name="Ovreas L."/>
            <person name="Rohde M."/>
            <person name="Galperin M.Y."/>
            <person name="Jogler C."/>
        </authorList>
    </citation>
    <scope>NUCLEOTIDE SEQUENCE [LARGE SCALE GENOMIC DNA]</scope>
    <source>
        <strain evidence="7 8">Poly30</strain>
    </source>
</reference>
<feature type="coiled-coil region" evidence="3">
    <location>
        <begin position="231"/>
        <end position="258"/>
    </location>
</feature>
<dbReference type="InterPro" id="IPR058792">
    <property type="entry name" value="Beta-barrel_RND_2"/>
</dbReference>
<keyword evidence="4" id="KW-1133">Transmembrane helix</keyword>
<dbReference type="GO" id="GO:1990281">
    <property type="term" value="C:efflux pump complex"/>
    <property type="evidence" value="ECO:0007669"/>
    <property type="project" value="TreeGrafter"/>
</dbReference>
<comment type="similarity">
    <text evidence="1">Belongs to the membrane fusion protein (MFP) (TC 8.A.1) family.</text>
</comment>
<evidence type="ECO:0000256" key="3">
    <source>
        <dbReference type="SAM" id="Coils"/>
    </source>
</evidence>
<dbReference type="Gene3D" id="2.40.420.20">
    <property type="match status" value="1"/>
</dbReference>
<dbReference type="Gene3D" id="2.40.30.170">
    <property type="match status" value="1"/>
</dbReference>
<keyword evidence="2 3" id="KW-0175">Coiled coil</keyword>
<evidence type="ECO:0000256" key="4">
    <source>
        <dbReference type="SAM" id="Phobius"/>
    </source>
</evidence>
<dbReference type="Gene3D" id="2.40.50.100">
    <property type="match status" value="1"/>
</dbReference>
<dbReference type="PANTHER" id="PTHR30469">
    <property type="entry name" value="MULTIDRUG RESISTANCE PROTEIN MDTA"/>
    <property type="match status" value="1"/>
</dbReference>
<dbReference type="GO" id="GO:1990961">
    <property type="term" value="P:xenobiotic detoxification by transmembrane export across the plasma membrane"/>
    <property type="evidence" value="ECO:0007669"/>
    <property type="project" value="InterPro"/>
</dbReference>